<dbReference type="PRINTS" id="PR00363">
    <property type="entry name" value="CYTOCHROMEB5"/>
</dbReference>
<dbReference type="Proteomes" id="UP001472866">
    <property type="component" value="Chromosome 04"/>
</dbReference>
<evidence type="ECO:0000256" key="6">
    <source>
        <dbReference type="ARBA" id="ARBA00022505"/>
    </source>
</evidence>
<dbReference type="FunFam" id="3.90.420.10:FF:000002">
    <property type="entry name" value="sulfite oxidase, mitochondrial"/>
    <property type="match status" value="1"/>
</dbReference>
<evidence type="ECO:0000256" key="5">
    <source>
        <dbReference type="ARBA" id="ARBA00012505"/>
    </source>
</evidence>
<dbReference type="GO" id="GO:0006790">
    <property type="term" value="P:sulfur compound metabolic process"/>
    <property type="evidence" value="ECO:0007669"/>
    <property type="project" value="TreeGrafter"/>
</dbReference>
<reference evidence="13 14" key="1">
    <citation type="submission" date="2024-03" db="EMBL/GenBank/DDBJ databases">
        <title>Complete genome sequence of the green alga Chloropicon roscoffensis RCC1871.</title>
        <authorList>
            <person name="Lemieux C."/>
            <person name="Pombert J.-F."/>
            <person name="Otis C."/>
            <person name="Turmel M."/>
        </authorList>
    </citation>
    <scope>NUCLEOTIDE SEQUENCE [LARGE SCALE GENOMIC DNA]</scope>
    <source>
        <strain evidence="13 14">RCC1871</strain>
    </source>
</reference>
<dbReference type="SUPFAM" id="SSF55856">
    <property type="entry name" value="Cytochrome b5-like heme/steroid binding domain"/>
    <property type="match status" value="1"/>
</dbReference>
<dbReference type="EMBL" id="CP151504">
    <property type="protein sequence ID" value="WZN61244.1"/>
    <property type="molecule type" value="Genomic_DNA"/>
</dbReference>
<dbReference type="GO" id="GO:0020037">
    <property type="term" value="F:heme binding"/>
    <property type="evidence" value="ECO:0007669"/>
    <property type="project" value="InterPro"/>
</dbReference>
<dbReference type="InterPro" id="IPR018506">
    <property type="entry name" value="Cyt_B5_heme-BS"/>
</dbReference>
<evidence type="ECO:0000259" key="12">
    <source>
        <dbReference type="PROSITE" id="PS50255"/>
    </source>
</evidence>
<evidence type="ECO:0000256" key="2">
    <source>
        <dbReference type="ARBA" id="ARBA00001970"/>
    </source>
</evidence>
<dbReference type="InterPro" id="IPR014756">
    <property type="entry name" value="Ig_E-set"/>
</dbReference>
<comment type="cofactor">
    <cofactor evidence="2">
        <name>heme b</name>
        <dbReference type="ChEBI" id="CHEBI:60344"/>
    </cofactor>
</comment>
<organism evidence="13 14">
    <name type="scientific">Chloropicon roscoffensis</name>
    <dbReference type="NCBI Taxonomy" id="1461544"/>
    <lineage>
        <taxon>Eukaryota</taxon>
        <taxon>Viridiplantae</taxon>
        <taxon>Chlorophyta</taxon>
        <taxon>Chloropicophyceae</taxon>
        <taxon>Chloropicales</taxon>
        <taxon>Chloropicaceae</taxon>
        <taxon>Chloropicon</taxon>
    </lineage>
</organism>
<dbReference type="SUPFAM" id="SSF56524">
    <property type="entry name" value="Oxidoreductase molybdopterin-binding domain"/>
    <property type="match status" value="1"/>
</dbReference>
<evidence type="ECO:0000256" key="3">
    <source>
        <dbReference type="ARBA" id="ARBA00004569"/>
    </source>
</evidence>
<gene>
    <name evidence="13" type="ORF">HKI87_04g27790</name>
</gene>
<dbReference type="Pfam" id="PF03404">
    <property type="entry name" value="Mo-co_dimer"/>
    <property type="match status" value="1"/>
</dbReference>
<dbReference type="PANTHER" id="PTHR19372">
    <property type="entry name" value="SULFITE REDUCTASE"/>
    <property type="match status" value="1"/>
</dbReference>
<dbReference type="PANTHER" id="PTHR19372:SF7">
    <property type="entry name" value="SULFITE OXIDASE, MITOCHONDRIAL"/>
    <property type="match status" value="1"/>
</dbReference>
<evidence type="ECO:0000256" key="11">
    <source>
        <dbReference type="ARBA" id="ARBA00023128"/>
    </source>
</evidence>
<keyword evidence="6" id="KW-0500">Molybdenum</keyword>
<dbReference type="PRINTS" id="PR00407">
    <property type="entry name" value="EUMOPTERIN"/>
</dbReference>
<keyword evidence="11" id="KW-0496">Mitochondrion</keyword>
<dbReference type="Gene3D" id="3.90.420.10">
    <property type="entry name" value="Oxidoreductase, molybdopterin-binding domain"/>
    <property type="match status" value="1"/>
</dbReference>
<keyword evidence="7" id="KW-0349">Heme</keyword>
<keyword evidence="9" id="KW-0560">Oxidoreductase</keyword>
<evidence type="ECO:0000256" key="10">
    <source>
        <dbReference type="ARBA" id="ARBA00023004"/>
    </source>
</evidence>
<comment type="cofactor">
    <cofactor evidence="1">
        <name>Mo-molybdopterin</name>
        <dbReference type="ChEBI" id="CHEBI:71302"/>
    </cofactor>
</comment>
<proteinExistence type="predicted"/>
<dbReference type="EC" id="1.8.3.1" evidence="5"/>
<dbReference type="GO" id="GO:0043546">
    <property type="term" value="F:molybdopterin cofactor binding"/>
    <property type="evidence" value="ECO:0007669"/>
    <property type="project" value="TreeGrafter"/>
</dbReference>
<dbReference type="FunFam" id="3.10.120.10:FF:000007">
    <property type="entry name" value="Sulfite oxidase, mitochondrial"/>
    <property type="match status" value="1"/>
</dbReference>
<keyword evidence="14" id="KW-1185">Reference proteome</keyword>
<dbReference type="Gene3D" id="2.60.40.650">
    <property type="match status" value="1"/>
</dbReference>
<dbReference type="GO" id="GO:0008482">
    <property type="term" value="F:sulfite oxidase activity"/>
    <property type="evidence" value="ECO:0007669"/>
    <property type="project" value="UniProtKB-EC"/>
</dbReference>
<dbReference type="PROSITE" id="PS50255">
    <property type="entry name" value="CYTOCHROME_B5_2"/>
    <property type="match status" value="1"/>
</dbReference>
<name>A0AAX4P4Y6_9CHLO</name>
<dbReference type="PROSITE" id="PS00191">
    <property type="entry name" value="CYTOCHROME_B5_1"/>
    <property type="match status" value="1"/>
</dbReference>
<comment type="subcellular location">
    <subcellularLocation>
        <location evidence="3">Mitochondrion intermembrane space</location>
    </subcellularLocation>
</comment>
<dbReference type="InterPro" id="IPR036400">
    <property type="entry name" value="Cyt_B5-like_heme/steroid_sf"/>
</dbReference>
<dbReference type="Pfam" id="PF00173">
    <property type="entry name" value="Cyt-b5"/>
    <property type="match status" value="1"/>
</dbReference>
<protein>
    <recommendedName>
        <fullName evidence="5">sulfite oxidase</fullName>
        <ecNumber evidence="5">1.8.3.1</ecNumber>
    </recommendedName>
</protein>
<dbReference type="GO" id="GO:0030151">
    <property type="term" value="F:molybdenum ion binding"/>
    <property type="evidence" value="ECO:0007669"/>
    <property type="project" value="InterPro"/>
</dbReference>
<dbReference type="SUPFAM" id="SSF81296">
    <property type="entry name" value="E set domains"/>
    <property type="match status" value="1"/>
</dbReference>
<dbReference type="InterPro" id="IPR008335">
    <property type="entry name" value="Mopterin_OxRdtase_euk"/>
</dbReference>
<evidence type="ECO:0000256" key="7">
    <source>
        <dbReference type="ARBA" id="ARBA00022617"/>
    </source>
</evidence>
<dbReference type="GO" id="GO:0005758">
    <property type="term" value="C:mitochondrial intermembrane space"/>
    <property type="evidence" value="ECO:0007669"/>
    <property type="project" value="UniProtKB-SubCell"/>
</dbReference>
<dbReference type="InterPro" id="IPR005066">
    <property type="entry name" value="MoCF_OxRdtse_dimer"/>
</dbReference>
<keyword evidence="8" id="KW-0479">Metal-binding</keyword>
<dbReference type="InterPro" id="IPR001199">
    <property type="entry name" value="Cyt_B5-like_heme/steroid-bd"/>
</dbReference>
<evidence type="ECO:0000313" key="13">
    <source>
        <dbReference type="EMBL" id="WZN61244.1"/>
    </source>
</evidence>
<dbReference type="InterPro" id="IPR000572">
    <property type="entry name" value="OxRdtase_Mopterin-bd_dom"/>
</dbReference>
<dbReference type="SMART" id="SM01117">
    <property type="entry name" value="Cyt-b5"/>
    <property type="match status" value="1"/>
</dbReference>
<dbReference type="Pfam" id="PF00174">
    <property type="entry name" value="Oxidored_molyb"/>
    <property type="match status" value="1"/>
</dbReference>
<evidence type="ECO:0000256" key="8">
    <source>
        <dbReference type="ARBA" id="ARBA00022723"/>
    </source>
</evidence>
<dbReference type="InterPro" id="IPR036374">
    <property type="entry name" value="OxRdtase_Mopterin-bd_sf"/>
</dbReference>
<comment type="pathway">
    <text evidence="4">Energy metabolism; sulfur metabolism.</text>
</comment>
<evidence type="ECO:0000256" key="1">
    <source>
        <dbReference type="ARBA" id="ARBA00001924"/>
    </source>
</evidence>
<evidence type="ECO:0000313" key="14">
    <source>
        <dbReference type="Proteomes" id="UP001472866"/>
    </source>
</evidence>
<keyword evidence="10" id="KW-0408">Iron</keyword>
<dbReference type="Gene3D" id="3.10.120.10">
    <property type="entry name" value="Cytochrome b5-like heme/steroid binding domain"/>
    <property type="match status" value="1"/>
</dbReference>
<evidence type="ECO:0000256" key="9">
    <source>
        <dbReference type="ARBA" id="ARBA00023002"/>
    </source>
</evidence>
<sequence length="613" mass="66561">MVVTMASLSRGSAVVLRSVRTLAWSRQASLPLARAVDELPWQTTTTTNTPNAFKVASRIDISLPSSSSSSSSSSRSSGARWLGAAFGAAGLGFLAKPEPVYSQQAGEHLQQQQQQQQHDCHLLQRVFSRADVEQHNTTEAGIWVIRGDKVYDITEFVQNHPGGASKIMLAAGKSVDPFWRVYQQHLGNEAVEELLREMQIGVLDPKDAEGLAGEVDPADPFAREPATHPALSVHYAKPVNAEIPPSLLMDSWITPNELWYVRHHHPVPMEAIDDDAELGLDLSVAVGGGGEKEAQRIRLSLEDLKRDFEKKKVVATMQCGGNRRGGLNGVDGTKGTSWDVGAISNAEWAGVPLAALLTRAGVDSPEAAERMGIKHVQFESHDGMLASIPIEKALNPYGDAIVAYEMNGEPIPRKNGYPLRAIVPGFVGVRNVKWLKSITLSSEESEGPWQRGMNYKVFSPSVKDLNGVDIASVPTIQEQPVQSVIVSPADGERIEVIEGEELEIRGYSWSGGGRGVIRVDVSVDGGKTWHTAKLGEGSNQNPNRAWAWTFWEATVPAPALKGGEAGTKVDICCKATDYAHNCQPETPDSIWNLRGLNNNSWHHVKVVLEDALA</sequence>
<dbReference type="AlphaFoldDB" id="A0AAX4P4Y6"/>
<accession>A0AAX4P4Y6</accession>
<feature type="domain" description="Cytochrome b5 heme-binding" evidence="12">
    <location>
        <begin position="124"/>
        <end position="204"/>
    </location>
</feature>
<evidence type="ECO:0000256" key="4">
    <source>
        <dbReference type="ARBA" id="ARBA00004971"/>
    </source>
</evidence>